<dbReference type="Proteomes" id="UP000700908">
    <property type="component" value="Unassembled WGS sequence"/>
</dbReference>
<sequence>MKIKNMFWNPFVAAVIIPWVVLGIILIARTAGALLIGNLSFFLLVISRICIVVIAVEICLFAFMMFEPIVLRLLAVAGTILIIFLALHNPLLDLFYLTNPIQANIMVTNTRYSKQFVSYSIFYHLDGTDDSGQKLSFRIDRASYERLRQHKNLRIHLVYLPHTLHVLAIKY</sequence>
<evidence type="ECO:0000313" key="2">
    <source>
        <dbReference type="EMBL" id="MBY4796958.1"/>
    </source>
</evidence>
<dbReference type="RefSeq" id="WP_222198673.1">
    <property type="nucleotide sequence ID" value="NZ_JAIMFO010000004.1"/>
</dbReference>
<name>A0ABS7MIV2_9ACTN</name>
<evidence type="ECO:0000256" key="1">
    <source>
        <dbReference type="SAM" id="Phobius"/>
    </source>
</evidence>
<feature type="transmembrane region" description="Helical" evidence="1">
    <location>
        <begin position="6"/>
        <end position="27"/>
    </location>
</feature>
<protein>
    <submittedName>
        <fullName evidence="2">Uncharacterized protein</fullName>
    </submittedName>
</protein>
<keyword evidence="1" id="KW-0812">Transmembrane</keyword>
<comment type="caution">
    <text evidence="2">The sequence shown here is derived from an EMBL/GenBank/DDBJ whole genome shotgun (WGS) entry which is preliminary data.</text>
</comment>
<evidence type="ECO:0000313" key="3">
    <source>
        <dbReference type="Proteomes" id="UP000700908"/>
    </source>
</evidence>
<dbReference type="EMBL" id="JAIMFO010000004">
    <property type="protein sequence ID" value="MBY4796958.1"/>
    <property type="molecule type" value="Genomic_DNA"/>
</dbReference>
<gene>
    <name evidence="2" type="ORF">K6V98_01065</name>
</gene>
<feature type="transmembrane region" description="Helical" evidence="1">
    <location>
        <begin position="39"/>
        <end position="63"/>
    </location>
</feature>
<keyword evidence="3" id="KW-1185">Reference proteome</keyword>
<organism evidence="2 3">
    <name type="scientific">Collinsella ureilytica</name>
    <dbReference type="NCBI Taxonomy" id="2869515"/>
    <lineage>
        <taxon>Bacteria</taxon>
        <taxon>Bacillati</taxon>
        <taxon>Actinomycetota</taxon>
        <taxon>Coriobacteriia</taxon>
        <taxon>Coriobacteriales</taxon>
        <taxon>Coriobacteriaceae</taxon>
        <taxon>Collinsella</taxon>
    </lineage>
</organism>
<proteinExistence type="predicted"/>
<accession>A0ABS7MIV2</accession>
<keyword evidence="1" id="KW-1133">Transmembrane helix</keyword>
<feature type="transmembrane region" description="Helical" evidence="1">
    <location>
        <begin position="69"/>
        <end position="87"/>
    </location>
</feature>
<keyword evidence="1" id="KW-0472">Membrane</keyword>
<reference evidence="2 3" key="1">
    <citation type="submission" date="2021-08" db="EMBL/GenBank/DDBJ databases">
        <title>Collinsella faecalis sp. nov. isolated from swine faeces.</title>
        <authorList>
            <person name="Oh B.S."/>
            <person name="Lee J.H."/>
        </authorList>
    </citation>
    <scope>NUCLEOTIDE SEQUENCE [LARGE SCALE GENOMIC DNA]</scope>
    <source>
        <strain evidence="2 3">AGMB00827</strain>
    </source>
</reference>